<keyword evidence="5" id="KW-0560">Oxidoreductase</keyword>
<dbReference type="EC" id="1.15.1.1" evidence="1"/>
<gene>
    <name evidence="9" type="ORF">PHYEVI_LOCUS6650</name>
</gene>
<dbReference type="Pfam" id="PF00080">
    <property type="entry name" value="Sod_Cu"/>
    <property type="match status" value="1"/>
</dbReference>
<feature type="domain" description="Superoxide dismutase copper/zinc binding" evidence="8">
    <location>
        <begin position="93"/>
        <end position="230"/>
    </location>
</feature>
<feature type="signal peptide" evidence="7">
    <location>
        <begin position="1"/>
        <end position="26"/>
    </location>
</feature>
<evidence type="ECO:0000256" key="5">
    <source>
        <dbReference type="ARBA" id="ARBA00023002"/>
    </source>
</evidence>
<protein>
    <recommendedName>
        <fullName evidence="1">superoxide dismutase</fullName>
        <ecNumber evidence="1">1.15.1.1</ecNumber>
    </recommendedName>
</protein>
<evidence type="ECO:0000313" key="9">
    <source>
        <dbReference type="EMBL" id="CAG9860295.1"/>
    </source>
</evidence>
<dbReference type="AlphaFoldDB" id="A0A9N9TTV6"/>
<dbReference type="Gene3D" id="2.60.40.200">
    <property type="entry name" value="Superoxide dismutase, copper/zinc binding domain"/>
    <property type="match status" value="1"/>
</dbReference>
<evidence type="ECO:0000256" key="3">
    <source>
        <dbReference type="ARBA" id="ARBA00022833"/>
    </source>
</evidence>
<dbReference type="EMBL" id="OU900096">
    <property type="protein sequence ID" value="CAG9860295.1"/>
    <property type="molecule type" value="Genomic_DNA"/>
</dbReference>
<sequence>MNLLTRGSIILLIELLAEFLVTGTEGASLQSIGVKNTLYELPGLGNRPVLIKTIPGIENYRSDIFEVYMEPYLQDLNTRVAVVLLQGVADSGVAGELMLVQQDPPFGPTLITGNVTGLPAGKHGLHVHQSGDLRQGCEKIGGHFNPYLLRHGAPFDPIRHVGDLGNIEAGEGGAIEIKFVDALISLTGGPRGVVGRSVAISTNEDDLGVAGTADSLLDGQSGKPLACGVIAYAR</sequence>
<evidence type="ECO:0000256" key="2">
    <source>
        <dbReference type="ARBA" id="ARBA00022723"/>
    </source>
</evidence>
<proteinExistence type="predicted"/>
<evidence type="ECO:0000256" key="6">
    <source>
        <dbReference type="ARBA" id="ARBA00049204"/>
    </source>
</evidence>
<keyword evidence="2" id="KW-0479">Metal-binding</keyword>
<reference evidence="9" key="1">
    <citation type="submission" date="2022-01" db="EMBL/GenBank/DDBJ databases">
        <authorList>
            <person name="King R."/>
        </authorList>
    </citation>
    <scope>NUCLEOTIDE SEQUENCE</scope>
</reference>
<dbReference type="SUPFAM" id="SSF49329">
    <property type="entry name" value="Cu,Zn superoxide dismutase-like"/>
    <property type="match status" value="1"/>
</dbReference>
<evidence type="ECO:0000256" key="1">
    <source>
        <dbReference type="ARBA" id="ARBA00012682"/>
    </source>
</evidence>
<evidence type="ECO:0000256" key="7">
    <source>
        <dbReference type="SAM" id="SignalP"/>
    </source>
</evidence>
<dbReference type="OrthoDB" id="2015551at2759"/>
<keyword evidence="7" id="KW-0732">Signal</keyword>
<keyword evidence="4" id="KW-0049">Antioxidant</keyword>
<evidence type="ECO:0000256" key="4">
    <source>
        <dbReference type="ARBA" id="ARBA00022862"/>
    </source>
</evidence>
<dbReference type="InterPro" id="IPR001424">
    <property type="entry name" value="SOD_Cu_Zn_dom"/>
</dbReference>
<dbReference type="InterPro" id="IPR024134">
    <property type="entry name" value="SOD_Cu/Zn_/chaperone"/>
</dbReference>
<keyword evidence="3" id="KW-0862">Zinc</keyword>
<keyword evidence="10" id="KW-1185">Reference proteome</keyword>
<dbReference type="CDD" id="cd00305">
    <property type="entry name" value="Cu-Zn_Superoxide_Dismutase"/>
    <property type="match status" value="1"/>
</dbReference>
<evidence type="ECO:0000313" key="10">
    <source>
        <dbReference type="Proteomes" id="UP001153712"/>
    </source>
</evidence>
<comment type="catalytic activity">
    <reaction evidence="6">
        <text>2 superoxide + 2 H(+) = H2O2 + O2</text>
        <dbReference type="Rhea" id="RHEA:20696"/>
        <dbReference type="ChEBI" id="CHEBI:15378"/>
        <dbReference type="ChEBI" id="CHEBI:15379"/>
        <dbReference type="ChEBI" id="CHEBI:16240"/>
        <dbReference type="ChEBI" id="CHEBI:18421"/>
        <dbReference type="EC" id="1.15.1.1"/>
    </reaction>
</comment>
<dbReference type="GO" id="GO:0004784">
    <property type="term" value="F:superoxide dismutase activity"/>
    <property type="evidence" value="ECO:0007669"/>
    <property type="project" value="UniProtKB-EC"/>
</dbReference>
<dbReference type="Proteomes" id="UP001153712">
    <property type="component" value="Chromosome 3"/>
</dbReference>
<organism evidence="9 10">
    <name type="scientific">Phyllotreta striolata</name>
    <name type="common">Striped flea beetle</name>
    <name type="synonym">Crioceris striolata</name>
    <dbReference type="NCBI Taxonomy" id="444603"/>
    <lineage>
        <taxon>Eukaryota</taxon>
        <taxon>Metazoa</taxon>
        <taxon>Ecdysozoa</taxon>
        <taxon>Arthropoda</taxon>
        <taxon>Hexapoda</taxon>
        <taxon>Insecta</taxon>
        <taxon>Pterygota</taxon>
        <taxon>Neoptera</taxon>
        <taxon>Endopterygota</taxon>
        <taxon>Coleoptera</taxon>
        <taxon>Polyphaga</taxon>
        <taxon>Cucujiformia</taxon>
        <taxon>Chrysomeloidea</taxon>
        <taxon>Chrysomelidae</taxon>
        <taxon>Galerucinae</taxon>
        <taxon>Alticini</taxon>
        <taxon>Phyllotreta</taxon>
    </lineage>
</organism>
<name>A0A9N9TTV6_PHYSR</name>
<dbReference type="GO" id="GO:0005507">
    <property type="term" value="F:copper ion binding"/>
    <property type="evidence" value="ECO:0007669"/>
    <property type="project" value="InterPro"/>
</dbReference>
<accession>A0A9N9TTV6</accession>
<dbReference type="PANTHER" id="PTHR10003">
    <property type="entry name" value="SUPEROXIDE DISMUTASE CU-ZN -RELATED"/>
    <property type="match status" value="1"/>
</dbReference>
<evidence type="ECO:0000259" key="8">
    <source>
        <dbReference type="Pfam" id="PF00080"/>
    </source>
</evidence>
<dbReference type="InterPro" id="IPR036423">
    <property type="entry name" value="SOD-like_Cu/Zn_dom_sf"/>
</dbReference>
<feature type="chain" id="PRO_5040201754" description="superoxide dismutase" evidence="7">
    <location>
        <begin position="27"/>
        <end position="234"/>
    </location>
</feature>
<dbReference type="PRINTS" id="PR00068">
    <property type="entry name" value="CUZNDISMTASE"/>
</dbReference>